<reference evidence="5" key="2">
    <citation type="journal article" date="2019" name="IMA Fungus">
        <title>Genome sequencing and comparison of five Tilletia species to identify candidate genes for the detection of regulated species infecting wheat.</title>
        <authorList>
            <person name="Nguyen H.D.T."/>
            <person name="Sultana T."/>
            <person name="Kesanakurti P."/>
            <person name="Hambleton S."/>
        </authorList>
    </citation>
    <scope>NUCLEOTIDE SEQUENCE</scope>
    <source>
        <strain evidence="5">DAOMC 238032</strain>
    </source>
</reference>
<evidence type="ECO:0000259" key="3">
    <source>
        <dbReference type="Pfam" id="PF21666"/>
    </source>
</evidence>
<feature type="domain" description="DUF4246" evidence="2">
    <location>
        <begin position="70"/>
        <end position="513"/>
    </location>
</feature>
<gene>
    <name evidence="5" type="ORF">A4X03_0g4487</name>
    <name evidence="4" type="ORF">JKIAZH3_G4134</name>
</gene>
<feature type="region of interest" description="Disordered" evidence="1">
    <location>
        <begin position="548"/>
        <end position="571"/>
    </location>
</feature>
<dbReference type="EMBL" id="CAJHJG010001391">
    <property type="protein sequence ID" value="CAD6912012.1"/>
    <property type="molecule type" value="Genomic_DNA"/>
</dbReference>
<protein>
    <submittedName>
        <fullName evidence="5">Uncharacterized protein</fullName>
    </submittedName>
</protein>
<keyword evidence="7" id="KW-1185">Reference proteome</keyword>
<comment type="caution">
    <text evidence="5">The sequence shown here is derived from an EMBL/GenBank/DDBJ whole genome shotgun (WGS) entry which is preliminary data.</text>
</comment>
<dbReference type="InterPro" id="IPR025340">
    <property type="entry name" value="DUF4246"/>
</dbReference>
<evidence type="ECO:0000259" key="2">
    <source>
        <dbReference type="Pfam" id="PF14033"/>
    </source>
</evidence>
<proteinExistence type="predicted"/>
<feature type="region of interest" description="Disordered" evidence="1">
    <location>
        <begin position="1"/>
        <end position="20"/>
    </location>
</feature>
<dbReference type="PANTHER" id="PTHR33119">
    <property type="entry name" value="IFI3P"/>
    <property type="match status" value="1"/>
</dbReference>
<dbReference type="InterPro" id="IPR049207">
    <property type="entry name" value="DUF4246_N"/>
</dbReference>
<evidence type="ECO:0000313" key="6">
    <source>
        <dbReference type="Proteomes" id="UP000077671"/>
    </source>
</evidence>
<feature type="domain" description="DUF4246" evidence="3">
    <location>
        <begin position="17"/>
        <end position="60"/>
    </location>
</feature>
<dbReference type="AlphaFoldDB" id="A0A177UFZ3"/>
<dbReference type="Pfam" id="PF14033">
    <property type="entry name" value="DUF4246"/>
    <property type="match status" value="1"/>
</dbReference>
<sequence length="611" mass="69747">MSTSAPALNETHERPTVWSKAPPRTVDETLVANVTTELREKDDWRKKALDPEIMAKWKAEAIKEFKFSESMAQYLEDELKYEAGLWHNEELGIESTGVLGVVRSDKLVKDDVIEKLRLLSSELESGPEKDWHPESDETVLDVVHPSLYCLVDDHTRLLGEDEEALFPEDSRDLGRWFGKLPDIHASDESLQRSDEVPVAHTCQWLPADFQVDEQGKVKALSYINNLHPDRSKPTGKLYDVIEETLGAFIPMFEATFAEYQLEGFRKEFRKGSDNAHWIEEFWNPAAPAEVPVSELATTAEDRTYLNTDGEGAHDKSADRIEYARREYWTENREWVRIPVEKFEPVKINPISLKNRRLQVIVKMATIHLDPKKPEYEGGAWHVEGTHREKISATGILYFDQENIEESGLKFRGSIDTSLATEEIPYEQNEFDAIMELYGFGTDSETSQVLGKIRTKPGRSIAFPNGLQHQVAPFKLADPTKPGFRKILAFFLVDPLEKVISTARVPPQQYDWMRTYYNQVFASLPPTVPTEIRQIILAHAAPAAIVSRPAANRAEDGQPQRQRPRLNADKDESCGMSIAQAREYRLALMRERAKQAVHIEEENEQGFSFCEH</sequence>
<dbReference type="Pfam" id="PF21666">
    <property type="entry name" value="DUF4246_N"/>
    <property type="match status" value="1"/>
</dbReference>
<name>A0A177UFZ3_9BASI</name>
<evidence type="ECO:0000313" key="4">
    <source>
        <dbReference type="EMBL" id="CAD6912012.1"/>
    </source>
</evidence>
<dbReference type="Proteomes" id="UP000836402">
    <property type="component" value="Unassembled WGS sequence"/>
</dbReference>
<evidence type="ECO:0000313" key="5">
    <source>
        <dbReference type="EMBL" id="KAE8258075.1"/>
    </source>
</evidence>
<evidence type="ECO:0000313" key="7">
    <source>
        <dbReference type="Proteomes" id="UP000836402"/>
    </source>
</evidence>
<accession>A0A177UFZ3</accession>
<organism evidence="5 6">
    <name type="scientific">Tilletia caries</name>
    <name type="common">wheat bunt fungus</name>
    <dbReference type="NCBI Taxonomy" id="13290"/>
    <lineage>
        <taxon>Eukaryota</taxon>
        <taxon>Fungi</taxon>
        <taxon>Dikarya</taxon>
        <taxon>Basidiomycota</taxon>
        <taxon>Ustilaginomycotina</taxon>
        <taxon>Exobasidiomycetes</taxon>
        <taxon>Tilletiales</taxon>
        <taxon>Tilletiaceae</taxon>
        <taxon>Tilletia</taxon>
    </lineage>
</organism>
<evidence type="ECO:0000256" key="1">
    <source>
        <dbReference type="SAM" id="MobiDB-lite"/>
    </source>
</evidence>
<dbReference type="InterPro" id="IPR049192">
    <property type="entry name" value="DUF4246_C"/>
</dbReference>
<dbReference type="PANTHER" id="PTHR33119:SF1">
    <property type="entry name" value="FE2OG DIOXYGENASE DOMAIN-CONTAINING PROTEIN"/>
    <property type="match status" value="1"/>
</dbReference>
<dbReference type="EMBL" id="LWDD02000612">
    <property type="protein sequence ID" value="KAE8258075.1"/>
    <property type="molecule type" value="Genomic_DNA"/>
</dbReference>
<reference evidence="5" key="1">
    <citation type="submission" date="2016-04" db="EMBL/GenBank/DDBJ databases">
        <authorList>
            <person name="Nguyen H.D."/>
            <person name="Kesanakurti P."/>
            <person name="Cullis J."/>
            <person name="Levesque C.A."/>
            <person name="Hambleton S."/>
        </authorList>
    </citation>
    <scope>NUCLEOTIDE SEQUENCE</scope>
    <source>
        <strain evidence="5">DAOMC 238032</strain>
    </source>
</reference>
<dbReference type="Proteomes" id="UP000077671">
    <property type="component" value="Unassembled WGS sequence"/>
</dbReference>
<reference evidence="4" key="3">
    <citation type="submission" date="2020-10" db="EMBL/GenBank/DDBJ databases">
        <authorList>
            <person name="Sedaghatjoo S."/>
        </authorList>
    </citation>
    <scope>NUCLEOTIDE SEQUENCE</scope>
    <source>
        <strain evidence="4">AZH3</strain>
    </source>
</reference>